<dbReference type="Pfam" id="PF25565">
    <property type="entry name" value="Ubiquitin_At1g33420"/>
    <property type="match status" value="1"/>
</dbReference>
<dbReference type="InterPro" id="IPR057765">
    <property type="entry name" value="MS1-like_ubiquitin"/>
</dbReference>
<keyword evidence="8" id="KW-1185">Reference proteome</keyword>
<evidence type="ECO:0000256" key="2">
    <source>
        <dbReference type="ARBA" id="ARBA00022771"/>
    </source>
</evidence>
<accession>A0AAV1DQY3</accession>
<evidence type="ECO:0000256" key="1">
    <source>
        <dbReference type="ARBA" id="ARBA00022723"/>
    </source>
</evidence>
<gene>
    <name evidence="7" type="ORF">OLC1_LOCUS17966</name>
</gene>
<keyword evidence="3" id="KW-0862">Zinc</keyword>
<proteinExistence type="predicted"/>
<evidence type="ECO:0000256" key="4">
    <source>
        <dbReference type="ARBA" id="ARBA00023015"/>
    </source>
</evidence>
<dbReference type="SUPFAM" id="SSF57903">
    <property type="entry name" value="FYVE/PHD zinc finger"/>
    <property type="match status" value="1"/>
</dbReference>
<dbReference type="CDD" id="cd15556">
    <property type="entry name" value="PHD_MMD1_like"/>
    <property type="match status" value="1"/>
</dbReference>
<dbReference type="PANTHER" id="PTHR46201">
    <property type="entry name" value="PHD FINGER PROTEIN MALE MEIOCYTE DEATH 1-RELATED"/>
    <property type="match status" value="1"/>
</dbReference>
<reference evidence="7" key="1">
    <citation type="submission" date="2023-03" db="EMBL/GenBank/DDBJ databases">
        <authorList>
            <person name="Julca I."/>
        </authorList>
    </citation>
    <scope>NUCLEOTIDE SEQUENCE</scope>
</reference>
<evidence type="ECO:0000313" key="8">
    <source>
        <dbReference type="Proteomes" id="UP001161247"/>
    </source>
</evidence>
<dbReference type="AlphaFoldDB" id="A0AAV1DQY3"/>
<dbReference type="Proteomes" id="UP001161247">
    <property type="component" value="Chromosome 6"/>
</dbReference>
<dbReference type="PROSITE" id="PS01359">
    <property type="entry name" value="ZF_PHD_1"/>
    <property type="match status" value="1"/>
</dbReference>
<organism evidence="7 8">
    <name type="scientific">Oldenlandia corymbosa var. corymbosa</name>
    <dbReference type="NCBI Taxonomy" id="529605"/>
    <lineage>
        <taxon>Eukaryota</taxon>
        <taxon>Viridiplantae</taxon>
        <taxon>Streptophyta</taxon>
        <taxon>Embryophyta</taxon>
        <taxon>Tracheophyta</taxon>
        <taxon>Spermatophyta</taxon>
        <taxon>Magnoliopsida</taxon>
        <taxon>eudicotyledons</taxon>
        <taxon>Gunneridae</taxon>
        <taxon>Pentapetalae</taxon>
        <taxon>asterids</taxon>
        <taxon>lamiids</taxon>
        <taxon>Gentianales</taxon>
        <taxon>Rubiaceae</taxon>
        <taxon>Rubioideae</taxon>
        <taxon>Spermacoceae</taxon>
        <taxon>Hedyotis-Oldenlandia complex</taxon>
        <taxon>Oldenlandia</taxon>
    </lineage>
</organism>
<keyword evidence="2" id="KW-0863">Zinc-finger</keyword>
<dbReference type="Gene3D" id="3.30.40.10">
    <property type="entry name" value="Zinc/RING finger domain, C3HC4 (zinc finger)"/>
    <property type="match status" value="1"/>
</dbReference>
<feature type="domain" description="Zinc finger PHD-type" evidence="6">
    <location>
        <begin position="609"/>
        <end position="655"/>
    </location>
</feature>
<dbReference type="InterPro" id="IPR011011">
    <property type="entry name" value="Znf_FYVE_PHD"/>
</dbReference>
<protein>
    <submittedName>
        <fullName evidence="7">OLC1v1010271C1</fullName>
    </submittedName>
</protein>
<dbReference type="SMART" id="SM00249">
    <property type="entry name" value="PHD"/>
    <property type="match status" value="1"/>
</dbReference>
<dbReference type="Pfam" id="PF25874">
    <property type="entry name" value="WHD_plant_repro"/>
    <property type="match status" value="1"/>
</dbReference>
<evidence type="ECO:0000256" key="3">
    <source>
        <dbReference type="ARBA" id="ARBA00022833"/>
    </source>
</evidence>
<dbReference type="InterPro" id="IPR013083">
    <property type="entry name" value="Znf_RING/FYVE/PHD"/>
</dbReference>
<dbReference type="InterPro" id="IPR058054">
    <property type="entry name" value="Znf_MS1-like"/>
</dbReference>
<evidence type="ECO:0000259" key="6">
    <source>
        <dbReference type="SMART" id="SM00249"/>
    </source>
</evidence>
<keyword evidence="1" id="KW-0479">Metal-binding</keyword>
<dbReference type="PANTHER" id="PTHR46201:SF9">
    <property type="entry name" value="PHD FINGER PROTEIN MALE MEIOCYTE DEATH 1"/>
    <property type="match status" value="1"/>
</dbReference>
<name>A0AAV1DQY3_OLDCO</name>
<dbReference type="InterPro" id="IPR001965">
    <property type="entry name" value="Znf_PHD"/>
</dbReference>
<dbReference type="InterPro" id="IPR059080">
    <property type="entry name" value="WHD_PTC1"/>
</dbReference>
<dbReference type="InterPro" id="IPR019786">
    <property type="entry name" value="Zinc_finger_PHD-type_CS"/>
</dbReference>
<keyword evidence="5" id="KW-0804">Transcription</keyword>
<evidence type="ECO:0000313" key="7">
    <source>
        <dbReference type="EMBL" id="CAI9110276.1"/>
    </source>
</evidence>
<dbReference type="EMBL" id="OX459123">
    <property type="protein sequence ID" value="CAI9110276.1"/>
    <property type="molecule type" value="Genomic_DNA"/>
</dbReference>
<keyword evidence="4" id="KW-0805">Transcription regulation</keyword>
<dbReference type="InterPro" id="IPR019787">
    <property type="entry name" value="Znf_PHD-finger"/>
</dbReference>
<sequence>MSISSFHPLRKGKGFPKYFGFHTFADPGCPISLNGPFRDNIRIFLHQCAELEDNLVDGNPIWCTFLVHDSKGFVVPLYTIEEHVKSSSPESFCDHCRCAGWSHHFVSKRKYHLIIPSDEAWNIPPSSDVLDLDSHLLHGSIHCNGFGHLLCINGIEGGSKQLCGREIMDLWDRICSCLHTRKITAQDVSKKHKMDLRLLHGVAYGHPWFGRWGYRFLCGSFGVKDYHYNRSLELLSSLELDKIIQDVSCTERCKEVKHIIRCYRDLSETNLVTLRDLFRFMLTLKSRAEGGRNAASSNSKVRFGPARSVTRVVMPSKSFAKEKSGKCCKFSKLVVNWDSRWPVKRLEFTANVIVEALKKKQAENNFLRPLMNRQEVRDAARQQIGDTGLIDYVLKSLNNVVVGDYIVKRMVNKTTRKLEYMIEEVKNTNKGVSGSGRTPQMTVSNPSNHGDNVYADVSYLYANVLLDHPKSEIVKSAARTVLNSKYFVKEWPFRDEQDHMLRFICGLLPSLLETETELTRELSIGEYIVVPLHSTIGDLKLAIQNAMRDTYCITSEFVVTDIEGTGGMGDDELIFGFIQSGLELWVRGYGLDLDTDLKYEGGADNWKVNCKCGAQDDDGERMIACDMCEVWHHTYCCGIEDSQAAASVFICDTCYALLNPTVEQPIYEMQYHQALMPSPESYIYYPDSSLLSFEGTDCLLS</sequence>
<evidence type="ECO:0000256" key="5">
    <source>
        <dbReference type="ARBA" id="ARBA00023163"/>
    </source>
</evidence>
<dbReference type="GO" id="GO:0008270">
    <property type="term" value="F:zinc ion binding"/>
    <property type="evidence" value="ECO:0007669"/>
    <property type="project" value="UniProtKB-KW"/>
</dbReference>
<dbReference type="Pfam" id="PF00628">
    <property type="entry name" value="PHD"/>
    <property type="match status" value="1"/>
</dbReference>